<evidence type="ECO:0000313" key="1">
    <source>
        <dbReference type="EMBL" id="KAH7974237.1"/>
    </source>
</evidence>
<proteinExistence type="predicted"/>
<keyword evidence="2" id="KW-1185">Reference proteome</keyword>
<accession>A0ACB8DP38</accession>
<evidence type="ECO:0000313" key="2">
    <source>
        <dbReference type="Proteomes" id="UP000821865"/>
    </source>
</evidence>
<dbReference type="Proteomes" id="UP000821865">
    <property type="component" value="Chromosome 10"/>
</dbReference>
<reference evidence="1" key="1">
    <citation type="submission" date="2020-05" db="EMBL/GenBank/DDBJ databases">
        <title>Large-scale comparative analyses of tick genomes elucidate their genetic diversity and vector capacities.</title>
        <authorList>
            <person name="Jia N."/>
            <person name="Wang J."/>
            <person name="Shi W."/>
            <person name="Du L."/>
            <person name="Sun Y."/>
            <person name="Zhan W."/>
            <person name="Jiang J."/>
            <person name="Wang Q."/>
            <person name="Zhang B."/>
            <person name="Ji P."/>
            <person name="Sakyi L.B."/>
            <person name="Cui X."/>
            <person name="Yuan T."/>
            <person name="Jiang B."/>
            <person name="Yang W."/>
            <person name="Lam T.T.-Y."/>
            <person name="Chang Q."/>
            <person name="Ding S."/>
            <person name="Wang X."/>
            <person name="Zhu J."/>
            <person name="Ruan X."/>
            <person name="Zhao L."/>
            <person name="Wei J."/>
            <person name="Que T."/>
            <person name="Du C."/>
            <person name="Cheng J."/>
            <person name="Dai P."/>
            <person name="Han X."/>
            <person name="Huang E."/>
            <person name="Gao Y."/>
            <person name="Liu J."/>
            <person name="Shao H."/>
            <person name="Ye R."/>
            <person name="Li L."/>
            <person name="Wei W."/>
            <person name="Wang X."/>
            <person name="Wang C."/>
            <person name="Yang T."/>
            <person name="Huo Q."/>
            <person name="Li W."/>
            <person name="Guo W."/>
            <person name="Chen H."/>
            <person name="Zhou L."/>
            <person name="Ni X."/>
            <person name="Tian J."/>
            <person name="Zhou Y."/>
            <person name="Sheng Y."/>
            <person name="Liu T."/>
            <person name="Pan Y."/>
            <person name="Xia L."/>
            <person name="Li J."/>
            <person name="Zhao F."/>
            <person name="Cao W."/>
        </authorList>
    </citation>
    <scope>NUCLEOTIDE SEQUENCE</scope>
    <source>
        <strain evidence="1">Dsil-2018</strain>
    </source>
</reference>
<protein>
    <submittedName>
        <fullName evidence="1">Uncharacterized protein</fullName>
    </submittedName>
</protein>
<comment type="caution">
    <text evidence="1">The sequence shown here is derived from an EMBL/GenBank/DDBJ whole genome shotgun (WGS) entry which is preliminary data.</text>
</comment>
<sequence>MQMPTRYKAIIKAHTCVDISVVPSKCKQAALDACLHTTGFRGFSIHRQTNTASVGILSLDAVSRLQMLKQIVPPDGKPTPVQSYLASGVDLHRYVVAGVDLKEDEDTLPKELFCPQHTIVAARHMGKSGTYLVTVQGPLTQPEKMYYYGCKVRPSLFKPAVIFCNDCCKKGHMKPSCP</sequence>
<gene>
    <name evidence="1" type="ORF">HPB49_012542</name>
</gene>
<dbReference type="EMBL" id="CM023479">
    <property type="protein sequence ID" value="KAH7974237.1"/>
    <property type="molecule type" value="Genomic_DNA"/>
</dbReference>
<organism evidence="1 2">
    <name type="scientific">Dermacentor silvarum</name>
    <name type="common">Tick</name>
    <dbReference type="NCBI Taxonomy" id="543639"/>
    <lineage>
        <taxon>Eukaryota</taxon>
        <taxon>Metazoa</taxon>
        <taxon>Ecdysozoa</taxon>
        <taxon>Arthropoda</taxon>
        <taxon>Chelicerata</taxon>
        <taxon>Arachnida</taxon>
        <taxon>Acari</taxon>
        <taxon>Parasitiformes</taxon>
        <taxon>Ixodida</taxon>
        <taxon>Ixodoidea</taxon>
        <taxon>Ixodidae</taxon>
        <taxon>Rhipicephalinae</taxon>
        <taxon>Dermacentor</taxon>
    </lineage>
</organism>
<name>A0ACB8DP38_DERSI</name>